<dbReference type="InterPro" id="IPR011576">
    <property type="entry name" value="Pyridox_Oxase_N"/>
</dbReference>
<keyword evidence="6" id="KW-0285">Flavoprotein</keyword>
<evidence type="ECO:0000259" key="10">
    <source>
        <dbReference type="Pfam" id="PF01243"/>
    </source>
</evidence>
<dbReference type="GO" id="GO:0004733">
    <property type="term" value="F:pyridoxamine phosphate oxidase activity"/>
    <property type="evidence" value="ECO:0007669"/>
    <property type="project" value="UniProtKB-EC"/>
</dbReference>
<dbReference type="AlphaFoldDB" id="A0A2H9T463"/>
<evidence type="ECO:0000313" key="12">
    <source>
        <dbReference type="EMBL" id="PJE77999.1"/>
    </source>
</evidence>
<feature type="domain" description="Pyridoxamine 5'-phosphate oxidase N-terminal" evidence="10">
    <location>
        <begin position="33"/>
        <end position="158"/>
    </location>
</feature>
<evidence type="ECO:0000256" key="4">
    <source>
        <dbReference type="ARBA" id="ARBA00011738"/>
    </source>
</evidence>
<dbReference type="SUPFAM" id="SSF50475">
    <property type="entry name" value="FMN-binding split barrel"/>
    <property type="match status" value="1"/>
</dbReference>
<dbReference type="FunFam" id="2.30.110.10:FF:000005">
    <property type="entry name" value="NAD(P)H-hydrate epimerase"/>
    <property type="match status" value="1"/>
</dbReference>
<dbReference type="NCBIfam" id="TIGR00558">
    <property type="entry name" value="pdxH"/>
    <property type="match status" value="1"/>
</dbReference>
<dbReference type="InterPro" id="IPR012349">
    <property type="entry name" value="Split_barrel_FMN-bd"/>
</dbReference>
<evidence type="ECO:0000259" key="11">
    <source>
        <dbReference type="Pfam" id="PF10590"/>
    </source>
</evidence>
<comment type="caution">
    <text evidence="12">The sequence shown here is derived from an EMBL/GenBank/DDBJ whole genome shotgun (WGS) entry which is preliminary data.</text>
</comment>
<evidence type="ECO:0000256" key="9">
    <source>
        <dbReference type="ARBA" id="ARBA00023096"/>
    </source>
</evidence>
<organism evidence="12">
    <name type="scientific">invertebrate metagenome</name>
    <dbReference type="NCBI Taxonomy" id="1711999"/>
    <lineage>
        <taxon>unclassified sequences</taxon>
        <taxon>metagenomes</taxon>
        <taxon>organismal metagenomes</taxon>
    </lineage>
</organism>
<evidence type="ECO:0000256" key="8">
    <source>
        <dbReference type="ARBA" id="ARBA00023002"/>
    </source>
</evidence>
<dbReference type="GO" id="GO:0008615">
    <property type="term" value="P:pyridoxine biosynthetic process"/>
    <property type="evidence" value="ECO:0007669"/>
    <property type="project" value="UniProtKB-KW"/>
</dbReference>
<protein>
    <recommendedName>
        <fullName evidence="5">pyridoxal 5'-phosphate synthase</fullName>
        <ecNumber evidence="5">1.4.3.5</ecNumber>
    </recommendedName>
</protein>
<name>A0A2H9T463_9ZZZZ</name>
<comment type="pathway">
    <text evidence="3">Cofactor metabolism; pyridoxal 5'-phosphate salvage; pyridoxal 5'-phosphate from pyridoxine 5'-phosphate: step 1/1.</text>
</comment>
<dbReference type="InterPro" id="IPR019740">
    <property type="entry name" value="Pyridox_Oxase_CS"/>
</dbReference>
<dbReference type="PROSITE" id="PS01064">
    <property type="entry name" value="PYRIDOX_OXIDASE"/>
    <property type="match status" value="1"/>
</dbReference>
<dbReference type="PANTHER" id="PTHR10851">
    <property type="entry name" value="PYRIDOXINE-5-PHOSPHATE OXIDASE"/>
    <property type="match status" value="1"/>
</dbReference>
<comment type="cofactor">
    <cofactor evidence="1">
        <name>FMN</name>
        <dbReference type="ChEBI" id="CHEBI:58210"/>
    </cofactor>
</comment>
<comment type="pathway">
    <text evidence="2">Cofactor metabolism; pyridoxal 5'-phosphate salvage; pyridoxal 5'-phosphate from pyridoxamine 5'-phosphate: step 1/1.</text>
</comment>
<dbReference type="EC" id="1.4.3.5" evidence="5"/>
<dbReference type="HAMAP" id="MF_01629">
    <property type="entry name" value="PdxH"/>
    <property type="match status" value="1"/>
</dbReference>
<dbReference type="PIRSF" id="PIRSF000190">
    <property type="entry name" value="Pyd_amn-ph_oxd"/>
    <property type="match status" value="1"/>
</dbReference>
<feature type="domain" description="Pyridoxine 5'-phosphate oxidase dimerisation C-terminal" evidence="11">
    <location>
        <begin position="171"/>
        <end position="214"/>
    </location>
</feature>
<reference evidence="12" key="1">
    <citation type="journal article" date="2017" name="Appl. Environ. Microbiol.">
        <title>Molecular characterization of an Endozoicomonas-like organism causing infection in king scallop Pecten maximus L.</title>
        <authorList>
            <person name="Cano I."/>
            <person name="van Aerle R."/>
            <person name="Ross S."/>
            <person name="Verner-Jeffreys D.W."/>
            <person name="Paley R.K."/>
            <person name="Rimmer G."/>
            <person name="Ryder D."/>
            <person name="Hooper P."/>
            <person name="Stone D."/>
            <person name="Feist S.W."/>
        </authorList>
    </citation>
    <scope>NUCLEOTIDE SEQUENCE</scope>
</reference>
<sequence length="214" mass="24718">MDISDLREEYTRGTLTRGNLNKNPFQQFETWFHEAEQSQILEPNAMSLATVSDSGIPSIRTVLLKYFDEKGFVFFTNYASTKAREMTQNPHVALSFLWAALERQVHIKGSVKQISKTESFKYFSSRPRGSQLGAWVSHQSSIITGRSLLETKLHEMKEKFKAGKIPLPSFWGGYRVVPDSIEFWQGQPNRLHDRLLFSRNSQQNNSWDIERLSP</sequence>
<evidence type="ECO:0000256" key="5">
    <source>
        <dbReference type="ARBA" id="ARBA00012801"/>
    </source>
</evidence>
<dbReference type="Pfam" id="PF10590">
    <property type="entry name" value="PNP_phzG_C"/>
    <property type="match status" value="1"/>
</dbReference>
<evidence type="ECO:0000256" key="7">
    <source>
        <dbReference type="ARBA" id="ARBA00022643"/>
    </source>
</evidence>
<keyword evidence="9" id="KW-0664">Pyridoxine biosynthesis</keyword>
<dbReference type="Gene3D" id="2.30.110.10">
    <property type="entry name" value="Electron Transport, Fmn-binding Protein, Chain A"/>
    <property type="match status" value="1"/>
</dbReference>
<dbReference type="InterPro" id="IPR000659">
    <property type="entry name" value="Pyridox_Oxase"/>
</dbReference>
<keyword evidence="7" id="KW-0288">FMN</keyword>
<evidence type="ECO:0000256" key="1">
    <source>
        <dbReference type="ARBA" id="ARBA00001917"/>
    </source>
</evidence>
<keyword evidence="8 12" id="KW-0560">Oxidoreductase</keyword>
<dbReference type="InterPro" id="IPR019576">
    <property type="entry name" value="Pyridoxamine_oxidase_dimer_C"/>
</dbReference>
<evidence type="ECO:0000256" key="2">
    <source>
        <dbReference type="ARBA" id="ARBA00004738"/>
    </source>
</evidence>
<proteinExistence type="inferred from homology"/>
<evidence type="ECO:0000256" key="6">
    <source>
        <dbReference type="ARBA" id="ARBA00022630"/>
    </source>
</evidence>
<comment type="subunit">
    <text evidence="4">Homodimer.</text>
</comment>
<dbReference type="Pfam" id="PF01243">
    <property type="entry name" value="PNPOx_N"/>
    <property type="match status" value="1"/>
</dbReference>
<accession>A0A2H9T463</accession>
<dbReference type="EMBL" id="NSIT01000298">
    <property type="protein sequence ID" value="PJE77999.1"/>
    <property type="molecule type" value="Genomic_DNA"/>
</dbReference>
<evidence type="ECO:0000256" key="3">
    <source>
        <dbReference type="ARBA" id="ARBA00005037"/>
    </source>
</evidence>
<gene>
    <name evidence="12" type="primary">pdxH</name>
    <name evidence="12" type="ORF">CI610_03070</name>
</gene>
<dbReference type="GO" id="GO:0010181">
    <property type="term" value="F:FMN binding"/>
    <property type="evidence" value="ECO:0007669"/>
    <property type="project" value="InterPro"/>
</dbReference>
<dbReference type="PANTHER" id="PTHR10851:SF0">
    <property type="entry name" value="PYRIDOXINE-5'-PHOSPHATE OXIDASE"/>
    <property type="match status" value="1"/>
</dbReference>
<dbReference type="NCBIfam" id="NF004231">
    <property type="entry name" value="PRK05679.1"/>
    <property type="match status" value="1"/>
</dbReference>